<keyword evidence="2" id="KW-1185">Reference proteome</keyword>
<protein>
    <submittedName>
        <fullName evidence="1">Uncharacterized protein</fullName>
    </submittedName>
</protein>
<reference evidence="1" key="2">
    <citation type="journal article" date="2022" name="New Phytol.">
        <title>Evolutionary transition to the ectomycorrhizal habit in the genomes of a hyperdiverse lineage of mushroom-forming fungi.</title>
        <authorList>
            <person name="Looney B."/>
            <person name="Miyauchi S."/>
            <person name="Morin E."/>
            <person name="Drula E."/>
            <person name="Courty P.E."/>
            <person name="Kohler A."/>
            <person name="Kuo A."/>
            <person name="LaButti K."/>
            <person name="Pangilinan J."/>
            <person name="Lipzen A."/>
            <person name="Riley R."/>
            <person name="Andreopoulos W."/>
            <person name="He G."/>
            <person name="Johnson J."/>
            <person name="Nolan M."/>
            <person name="Tritt A."/>
            <person name="Barry K.W."/>
            <person name="Grigoriev I.V."/>
            <person name="Nagy L.G."/>
            <person name="Hibbett D."/>
            <person name="Henrissat B."/>
            <person name="Matheny P.B."/>
            <person name="Labbe J."/>
            <person name="Martin F.M."/>
        </authorList>
    </citation>
    <scope>NUCLEOTIDE SEQUENCE</scope>
    <source>
        <strain evidence="1">FP105234-sp</strain>
    </source>
</reference>
<reference evidence="1" key="1">
    <citation type="submission" date="2021-02" db="EMBL/GenBank/DDBJ databases">
        <authorList>
            <consortium name="DOE Joint Genome Institute"/>
            <person name="Ahrendt S."/>
            <person name="Looney B.P."/>
            <person name="Miyauchi S."/>
            <person name="Morin E."/>
            <person name="Drula E."/>
            <person name="Courty P.E."/>
            <person name="Chicoki N."/>
            <person name="Fauchery L."/>
            <person name="Kohler A."/>
            <person name="Kuo A."/>
            <person name="Labutti K."/>
            <person name="Pangilinan J."/>
            <person name="Lipzen A."/>
            <person name="Riley R."/>
            <person name="Andreopoulos W."/>
            <person name="He G."/>
            <person name="Johnson J."/>
            <person name="Barry K.W."/>
            <person name="Grigoriev I.V."/>
            <person name="Nagy L."/>
            <person name="Hibbett D."/>
            <person name="Henrissat B."/>
            <person name="Matheny P.B."/>
            <person name="Labbe J."/>
            <person name="Martin F."/>
        </authorList>
    </citation>
    <scope>NUCLEOTIDE SEQUENCE</scope>
    <source>
        <strain evidence="1">FP105234-sp</strain>
    </source>
</reference>
<accession>A0ACB8SB94</accession>
<dbReference type="EMBL" id="MU275841">
    <property type="protein sequence ID" value="KAI0053185.1"/>
    <property type="molecule type" value="Genomic_DNA"/>
</dbReference>
<proteinExistence type="predicted"/>
<comment type="caution">
    <text evidence="1">The sequence shown here is derived from an EMBL/GenBank/DDBJ whole genome shotgun (WGS) entry which is preliminary data.</text>
</comment>
<gene>
    <name evidence="1" type="ORF">FA95DRAFT_1552670</name>
</gene>
<evidence type="ECO:0000313" key="1">
    <source>
        <dbReference type="EMBL" id="KAI0053185.1"/>
    </source>
</evidence>
<evidence type="ECO:0000313" key="2">
    <source>
        <dbReference type="Proteomes" id="UP000814033"/>
    </source>
</evidence>
<sequence>MFPPDKQGKADAVLGSGKFAPGYKREYFKGCGHGFTVCAHRFCVALPINLFLQVRGDLVRLIVTHSRKCYAHPDVNGLRAIQR</sequence>
<organism evidence="1 2">
    <name type="scientific">Auriscalpium vulgare</name>
    <dbReference type="NCBI Taxonomy" id="40419"/>
    <lineage>
        <taxon>Eukaryota</taxon>
        <taxon>Fungi</taxon>
        <taxon>Dikarya</taxon>
        <taxon>Basidiomycota</taxon>
        <taxon>Agaricomycotina</taxon>
        <taxon>Agaricomycetes</taxon>
        <taxon>Russulales</taxon>
        <taxon>Auriscalpiaceae</taxon>
        <taxon>Auriscalpium</taxon>
    </lineage>
</organism>
<name>A0ACB8SB94_9AGAM</name>
<dbReference type="Proteomes" id="UP000814033">
    <property type="component" value="Unassembled WGS sequence"/>
</dbReference>